<evidence type="ECO:0000313" key="4">
    <source>
        <dbReference type="Proteomes" id="UP000030641"/>
    </source>
</evidence>
<evidence type="ECO:0000256" key="2">
    <source>
        <dbReference type="SAM" id="MobiDB-lite"/>
    </source>
</evidence>
<keyword evidence="4" id="KW-1185">Reference proteome</keyword>
<feature type="region of interest" description="Disordered" evidence="2">
    <location>
        <begin position="215"/>
        <end position="241"/>
    </location>
</feature>
<dbReference type="OrthoDB" id="3907804at2759"/>
<dbReference type="RefSeq" id="XP_013347615.1">
    <property type="nucleotide sequence ID" value="XM_013492161.1"/>
</dbReference>
<keyword evidence="1" id="KW-0175">Coiled coil</keyword>
<sequence>MSSTANSPRELLWYHQIQRENRHLLSLIKKQALDIEKLTTASASIAQEGLQIQNLVSSIEDKAAATTERRREEFEREKEILKRVGRLEEEIERLKREESQAVVGGGGGSQWVGLEQRVDGLEERLGRVEDGDVEQLRLRIDALGKAMEGMLKRSATVDERFIDLETGDEQISAAHAEVDNSMPEVVAEEQFGTQGAHDVESGAKAIEEQMPVELPRKPVKQKRRIGGLNMPFRPTPSDLGM</sequence>
<dbReference type="GeneID" id="25371381"/>
<dbReference type="Proteomes" id="UP000030641">
    <property type="component" value="Unassembled WGS sequence"/>
</dbReference>
<dbReference type="EMBL" id="KL584751">
    <property type="protein sequence ID" value="KEQ99230.1"/>
    <property type="molecule type" value="Genomic_DNA"/>
</dbReference>
<dbReference type="AlphaFoldDB" id="A0A074YNG1"/>
<proteinExistence type="predicted"/>
<gene>
    <name evidence="3" type="ORF">AUEXF2481DRAFT_77070</name>
</gene>
<feature type="coiled-coil region" evidence="1">
    <location>
        <begin position="64"/>
        <end position="97"/>
    </location>
</feature>
<protein>
    <submittedName>
        <fullName evidence="3">Uncharacterized protein</fullName>
    </submittedName>
</protein>
<dbReference type="InParanoid" id="A0A074YNG1"/>
<dbReference type="HOGENOM" id="CLU_1180012_0_0_1"/>
<accession>A0A074YNG1</accession>
<evidence type="ECO:0000256" key="1">
    <source>
        <dbReference type="SAM" id="Coils"/>
    </source>
</evidence>
<dbReference type="Gene3D" id="1.20.1270.70">
    <property type="entry name" value="Designed single chain three-helix bundle"/>
    <property type="match status" value="1"/>
</dbReference>
<evidence type="ECO:0000313" key="3">
    <source>
        <dbReference type="EMBL" id="KEQ99230.1"/>
    </source>
</evidence>
<name>A0A074YNG1_AURSE</name>
<organism evidence="3 4">
    <name type="scientific">Aureobasidium subglaciale (strain EXF-2481)</name>
    <name type="common">Aureobasidium pullulans var. subglaciale</name>
    <dbReference type="NCBI Taxonomy" id="1043005"/>
    <lineage>
        <taxon>Eukaryota</taxon>
        <taxon>Fungi</taxon>
        <taxon>Dikarya</taxon>
        <taxon>Ascomycota</taxon>
        <taxon>Pezizomycotina</taxon>
        <taxon>Dothideomycetes</taxon>
        <taxon>Dothideomycetidae</taxon>
        <taxon>Dothideales</taxon>
        <taxon>Saccotheciaceae</taxon>
        <taxon>Aureobasidium</taxon>
    </lineage>
</organism>
<reference evidence="3 4" key="1">
    <citation type="journal article" date="2014" name="BMC Genomics">
        <title>Genome sequencing of four Aureobasidium pullulans varieties: biotechnological potential, stress tolerance, and description of new species.</title>
        <authorList>
            <person name="Gostin Ar C."/>
            <person name="Ohm R.A."/>
            <person name="Kogej T."/>
            <person name="Sonjak S."/>
            <person name="Turk M."/>
            <person name="Zajc J."/>
            <person name="Zalar P."/>
            <person name="Grube M."/>
            <person name="Sun H."/>
            <person name="Han J."/>
            <person name="Sharma A."/>
            <person name="Chiniquy J."/>
            <person name="Ngan C.Y."/>
            <person name="Lipzen A."/>
            <person name="Barry K."/>
            <person name="Grigoriev I.V."/>
            <person name="Gunde-Cimerman N."/>
        </authorList>
    </citation>
    <scope>NUCLEOTIDE SEQUENCE [LARGE SCALE GENOMIC DNA]</scope>
    <source>
        <strain evidence="3 4">EXF-2481</strain>
    </source>
</reference>